<name>A0ABT0LG39_9GAMM</name>
<dbReference type="Proteomes" id="UP001203423">
    <property type="component" value="Unassembled WGS sequence"/>
</dbReference>
<dbReference type="InterPro" id="IPR011009">
    <property type="entry name" value="Kinase-like_dom_sf"/>
</dbReference>
<protein>
    <submittedName>
        <fullName evidence="1">Serine/threonine protein phosphatase</fullName>
    </submittedName>
</protein>
<comment type="caution">
    <text evidence="1">The sequence shown here is derived from an EMBL/GenBank/DDBJ whole genome shotgun (WGS) entry which is preliminary data.</text>
</comment>
<evidence type="ECO:0000313" key="2">
    <source>
        <dbReference type="Proteomes" id="UP001203423"/>
    </source>
</evidence>
<gene>
    <name evidence="1" type="ORF">L2764_18670</name>
</gene>
<keyword evidence="2" id="KW-1185">Reference proteome</keyword>
<dbReference type="Pfam" id="PF06293">
    <property type="entry name" value="Kdo"/>
    <property type="match status" value="1"/>
</dbReference>
<proteinExistence type="predicted"/>
<dbReference type="EMBL" id="JAKIKS010000088">
    <property type="protein sequence ID" value="MCL1126450.1"/>
    <property type="molecule type" value="Genomic_DNA"/>
</dbReference>
<organism evidence="1 2">
    <name type="scientific">Shewanella surugensis</name>
    <dbReference type="NCBI Taxonomy" id="212020"/>
    <lineage>
        <taxon>Bacteria</taxon>
        <taxon>Pseudomonadati</taxon>
        <taxon>Pseudomonadota</taxon>
        <taxon>Gammaproteobacteria</taxon>
        <taxon>Alteromonadales</taxon>
        <taxon>Shewanellaceae</taxon>
        <taxon>Shewanella</taxon>
    </lineage>
</organism>
<dbReference type="RefSeq" id="WP_248941838.1">
    <property type="nucleotide sequence ID" value="NZ_JAKIKS010000088.1"/>
</dbReference>
<dbReference type="Gene3D" id="1.10.510.10">
    <property type="entry name" value="Transferase(Phosphotransferase) domain 1"/>
    <property type="match status" value="1"/>
</dbReference>
<dbReference type="SUPFAM" id="SSF56112">
    <property type="entry name" value="Protein kinase-like (PK-like)"/>
    <property type="match status" value="1"/>
</dbReference>
<sequence>MVDNVFKSVITELLALNKGERISNFEYQGKLYWLKQAEHHTGLMRLLKPHPLEAIKTEVYILKNMAAKFAPVPKLVLAEEDFFVVEDVGSTVKQWLTEDDISSSSTQQILNDSAAALAHLHTMNLAHGRPALRDISWQDGQVTFIDFEASQYQKDIEYQQVRDILVFLHSLYRYLGPLHDLIVPVINSYRQHGGEAIWQRAALWLRKWQWLYYPVSLFKHRGGRDITPIYWVLRYFRVHEYNAMV</sequence>
<reference evidence="1 2" key="1">
    <citation type="submission" date="2022-01" db="EMBL/GenBank/DDBJ databases">
        <title>Whole genome-based taxonomy of the Shewanellaceae.</title>
        <authorList>
            <person name="Martin-Rodriguez A.J."/>
        </authorList>
    </citation>
    <scope>NUCLEOTIDE SEQUENCE [LARGE SCALE GENOMIC DNA]</scope>
    <source>
        <strain evidence="1 2">DSM 17177</strain>
    </source>
</reference>
<accession>A0ABT0LG39</accession>
<evidence type="ECO:0000313" key="1">
    <source>
        <dbReference type="EMBL" id="MCL1126450.1"/>
    </source>
</evidence>